<protein>
    <recommendedName>
        <fullName evidence="3">NERD domain-containing protein</fullName>
    </recommendedName>
</protein>
<evidence type="ECO:0000313" key="1">
    <source>
        <dbReference type="EMBL" id="MFC7460774.1"/>
    </source>
</evidence>
<comment type="caution">
    <text evidence="1">The sequence shown here is derived from an EMBL/GenBank/DDBJ whole genome shotgun (WGS) entry which is preliminary data.</text>
</comment>
<evidence type="ECO:0008006" key="3">
    <source>
        <dbReference type="Google" id="ProtNLM"/>
    </source>
</evidence>
<name>A0ABW2SB92_9BURK</name>
<proteinExistence type="predicted"/>
<dbReference type="Proteomes" id="UP001596457">
    <property type="component" value="Unassembled WGS sequence"/>
</dbReference>
<accession>A0ABW2SB92</accession>
<dbReference type="RefSeq" id="WP_382200343.1">
    <property type="nucleotide sequence ID" value="NZ_JBHTBZ010000020.1"/>
</dbReference>
<gene>
    <name evidence="1" type="ORF">ACFQU0_10070</name>
</gene>
<reference evidence="2" key="1">
    <citation type="journal article" date="2019" name="Int. J. Syst. Evol. Microbiol.">
        <title>The Global Catalogue of Microorganisms (GCM) 10K type strain sequencing project: providing services to taxonomists for standard genome sequencing and annotation.</title>
        <authorList>
            <consortium name="The Broad Institute Genomics Platform"/>
            <consortium name="The Broad Institute Genome Sequencing Center for Infectious Disease"/>
            <person name="Wu L."/>
            <person name="Ma J."/>
        </authorList>
    </citation>
    <scope>NUCLEOTIDE SEQUENCE [LARGE SCALE GENOMIC DNA]</scope>
    <source>
        <strain evidence="2">CCUG 53903</strain>
    </source>
</reference>
<dbReference type="EMBL" id="JBHTBZ010000020">
    <property type="protein sequence ID" value="MFC7460774.1"/>
    <property type="molecule type" value="Genomic_DNA"/>
</dbReference>
<sequence length="195" mass="22648">MNWSEHAIARAISLQTLARKCVVLVDNCNWTGHECDVLAVTNDLRIIDVEVKISRADLKADAKKGKWWHEFVSGSETVQTKWGGSYQRTRYDKKPVVHPRKVWKHYYALPQEIWKPELLDCLPSKASGVLLLREQRNSHTPLAVHVERRAKPAIDAFRLKPEQVMDIARLANLRMWEAYRREEAARLQRTTREAA</sequence>
<organism evidence="1 2">
    <name type="scientific">Hydrogenophaga defluvii</name>
    <dbReference type="NCBI Taxonomy" id="249410"/>
    <lineage>
        <taxon>Bacteria</taxon>
        <taxon>Pseudomonadati</taxon>
        <taxon>Pseudomonadota</taxon>
        <taxon>Betaproteobacteria</taxon>
        <taxon>Burkholderiales</taxon>
        <taxon>Comamonadaceae</taxon>
        <taxon>Hydrogenophaga</taxon>
    </lineage>
</organism>
<evidence type="ECO:0000313" key="2">
    <source>
        <dbReference type="Proteomes" id="UP001596457"/>
    </source>
</evidence>
<keyword evidence="2" id="KW-1185">Reference proteome</keyword>